<feature type="transmembrane region" description="Helical" evidence="8">
    <location>
        <begin position="82"/>
        <end position="115"/>
    </location>
</feature>
<dbReference type="STRING" id="1120923.SAMN02746095_00221"/>
<comment type="caution">
    <text evidence="10">The sequence shown here is derived from an EMBL/GenBank/DDBJ whole genome shotgun (WGS) entry which is preliminary data.</text>
</comment>
<dbReference type="RefSeq" id="WP_139284743.1">
    <property type="nucleotide sequence ID" value="NZ_BANC01000006.1"/>
</dbReference>
<reference evidence="10 11" key="1">
    <citation type="submission" date="2012-11" db="EMBL/GenBank/DDBJ databases">
        <title>Whole genome sequence of Acidocella aminolytica 101 = DSM 11237.</title>
        <authorList>
            <person name="Azuma Y."/>
            <person name="Higashiura N."/>
            <person name="Hirakawa H."/>
            <person name="Matsushita K."/>
        </authorList>
    </citation>
    <scope>NUCLEOTIDE SEQUENCE [LARGE SCALE GENOMIC DNA]</scope>
    <source>
        <strain evidence="11">101 / DSM 11237</strain>
    </source>
</reference>
<feature type="domain" description="Major facilitator superfamily (MFS) profile" evidence="9">
    <location>
        <begin position="207"/>
        <end position="393"/>
    </location>
</feature>
<dbReference type="InterPro" id="IPR020846">
    <property type="entry name" value="MFS_dom"/>
</dbReference>
<dbReference type="GO" id="GO:0005886">
    <property type="term" value="C:plasma membrane"/>
    <property type="evidence" value="ECO:0007669"/>
    <property type="project" value="UniProtKB-SubCell"/>
</dbReference>
<dbReference type="SUPFAM" id="SSF103473">
    <property type="entry name" value="MFS general substrate transporter"/>
    <property type="match status" value="1"/>
</dbReference>
<keyword evidence="4 8" id="KW-0997">Cell inner membrane</keyword>
<evidence type="ECO:0000313" key="11">
    <source>
        <dbReference type="Proteomes" id="UP000032668"/>
    </source>
</evidence>
<dbReference type="InterPro" id="IPR050171">
    <property type="entry name" value="MFS_Transporters"/>
</dbReference>
<keyword evidence="11" id="KW-1185">Reference proteome</keyword>
<dbReference type="GO" id="GO:0022857">
    <property type="term" value="F:transmembrane transporter activity"/>
    <property type="evidence" value="ECO:0007669"/>
    <property type="project" value="UniProtKB-UniRule"/>
</dbReference>
<dbReference type="InterPro" id="IPR036259">
    <property type="entry name" value="MFS_trans_sf"/>
</dbReference>
<dbReference type="PROSITE" id="PS50850">
    <property type="entry name" value="MFS"/>
    <property type="match status" value="1"/>
</dbReference>
<evidence type="ECO:0000256" key="6">
    <source>
        <dbReference type="ARBA" id="ARBA00022989"/>
    </source>
</evidence>
<dbReference type="Proteomes" id="UP000032668">
    <property type="component" value="Unassembled WGS sequence"/>
</dbReference>
<dbReference type="InterPro" id="IPR011701">
    <property type="entry name" value="MFS"/>
</dbReference>
<accession>A0A0D6PAD0</accession>
<dbReference type="PANTHER" id="PTHR23517:SF13">
    <property type="entry name" value="MAJOR FACILITATOR SUPERFAMILY MFS_1"/>
    <property type="match status" value="1"/>
</dbReference>
<dbReference type="NCBIfam" id="NF003477">
    <property type="entry name" value="PRK05122.1"/>
    <property type="match status" value="1"/>
</dbReference>
<feature type="transmembrane region" description="Helical" evidence="8">
    <location>
        <begin position="177"/>
        <end position="196"/>
    </location>
</feature>
<keyword evidence="3 8" id="KW-1003">Cell membrane</keyword>
<evidence type="ECO:0000259" key="9">
    <source>
        <dbReference type="PROSITE" id="PS50850"/>
    </source>
</evidence>
<comment type="subcellular location">
    <subcellularLocation>
        <location evidence="8">Cell inner membrane</location>
        <topology evidence="8">Multi-pass membrane protein</topology>
    </subcellularLocation>
    <subcellularLocation>
        <location evidence="1">Cell membrane</location>
        <topology evidence="1">Multi-pass membrane protein</topology>
    </subcellularLocation>
</comment>
<evidence type="ECO:0000256" key="4">
    <source>
        <dbReference type="ARBA" id="ARBA00022519"/>
    </source>
</evidence>
<feature type="transmembrane region" description="Helical" evidence="8">
    <location>
        <begin position="250"/>
        <end position="268"/>
    </location>
</feature>
<feature type="transmembrane region" description="Helical" evidence="8">
    <location>
        <begin position="217"/>
        <end position="244"/>
    </location>
</feature>
<evidence type="ECO:0000313" key="10">
    <source>
        <dbReference type="EMBL" id="GAN78705.1"/>
    </source>
</evidence>
<keyword evidence="5 8" id="KW-0812">Transmembrane</keyword>
<protein>
    <recommendedName>
        <fullName evidence="8">Uncharacterized MFS-type transporter Aam_006_019</fullName>
    </recommendedName>
</protein>
<dbReference type="PANTHER" id="PTHR23517">
    <property type="entry name" value="RESISTANCE PROTEIN MDTM, PUTATIVE-RELATED-RELATED"/>
    <property type="match status" value="1"/>
</dbReference>
<feature type="transmembrane region" description="Helical" evidence="8">
    <location>
        <begin position="364"/>
        <end position="387"/>
    </location>
</feature>
<name>A0A0D6PAD0_9PROT</name>
<comment type="caution">
    <text evidence="8">Lacks conserved residue(s) required for the propagation of feature annotation.</text>
</comment>
<keyword evidence="2 8" id="KW-0813">Transport</keyword>
<evidence type="ECO:0000256" key="5">
    <source>
        <dbReference type="ARBA" id="ARBA00022692"/>
    </source>
</evidence>
<dbReference type="Gene3D" id="1.20.1250.20">
    <property type="entry name" value="MFS general substrate transporter like domains"/>
    <property type="match status" value="1"/>
</dbReference>
<dbReference type="Pfam" id="PF07690">
    <property type="entry name" value="MFS_1"/>
    <property type="match status" value="1"/>
</dbReference>
<feature type="transmembrane region" description="Helical" evidence="8">
    <location>
        <begin position="47"/>
        <end position="70"/>
    </location>
</feature>
<feature type="transmembrane region" description="Helical" evidence="8">
    <location>
        <begin position="20"/>
        <end position="41"/>
    </location>
</feature>
<keyword evidence="7 8" id="KW-0472">Membrane</keyword>
<feature type="transmembrane region" description="Helical" evidence="8">
    <location>
        <begin position="336"/>
        <end position="358"/>
    </location>
</feature>
<comment type="similarity">
    <text evidence="8">Belongs to the major facilitator superfamily. YhhS family.</text>
</comment>
<evidence type="ECO:0000256" key="3">
    <source>
        <dbReference type="ARBA" id="ARBA00022475"/>
    </source>
</evidence>
<proteinExistence type="inferred from homology"/>
<dbReference type="OrthoDB" id="322544at2"/>
<dbReference type="InterPro" id="IPR023008">
    <property type="entry name" value="MFS_YhhS-like"/>
</dbReference>
<evidence type="ECO:0000256" key="2">
    <source>
        <dbReference type="ARBA" id="ARBA00022448"/>
    </source>
</evidence>
<gene>
    <name evidence="10" type="ORF">Aam_006_019</name>
</gene>
<dbReference type="EMBL" id="BANC01000006">
    <property type="protein sequence ID" value="GAN78705.1"/>
    <property type="molecule type" value="Genomic_DNA"/>
</dbReference>
<dbReference type="HAMAP" id="MF_01118">
    <property type="entry name" value="MFS_YhhS"/>
    <property type="match status" value="1"/>
</dbReference>
<dbReference type="AlphaFoldDB" id="A0A0D6PAD0"/>
<keyword evidence="6 8" id="KW-1133">Transmembrane helix</keyword>
<evidence type="ECO:0000256" key="7">
    <source>
        <dbReference type="ARBA" id="ARBA00023136"/>
    </source>
</evidence>
<sequence>MTVGGGEVAGKNTAQILSIVVFNAITYFLIGLPLAVFPGLVHFKLGYSAALAGAVISLQYAATLLTRSVVGRISDMRGGKVVVLGGLVCASLNGACILAATFFHAPLAVLGFLLLSRLLLGSAESGTGTGCITWGIGWVGGTATAEVISWNGVASYGGIAAGAPAGVALVHWGGLQALAGVAIILPLLGLSGAIFKKAAPLVTGAKRMSMLSVARQIVPYGLALAGGSFGFGVIVAFMALYYTAHGWQGAAYALTSFGGCFVAVRILFADTIGRFGGFRSALVSFTVEVVGLLLLWLAPAPLVAMLGASLAGLGFSLIFPALAVEALRSVAAGSRGAAIAIYTVFLDVALGITGPLAGVVGGHLGYPAVFVVGAAVVLGALGLTLYLRKASEG</sequence>
<evidence type="ECO:0000256" key="8">
    <source>
        <dbReference type="HAMAP-Rule" id="MF_01118"/>
    </source>
</evidence>
<organism evidence="10 11">
    <name type="scientific">Acidocella aminolytica 101 = DSM 11237</name>
    <dbReference type="NCBI Taxonomy" id="1120923"/>
    <lineage>
        <taxon>Bacteria</taxon>
        <taxon>Pseudomonadati</taxon>
        <taxon>Pseudomonadota</taxon>
        <taxon>Alphaproteobacteria</taxon>
        <taxon>Acetobacterales</taxon>
        <taxon>Acidocellaceae</taxon>
        <taxon>Acidocella</taxon>
    </lineage>
</organism>
<feature type="transmembrane region" description="Helical" evidence="8">
    <location>
        <begin position="304"/>
        <end position="324"/>
    </location>
</feature>
<evidence type="ECO:0000256" key="1">
    <source>
        <dbReference type="ARBA" id="ARBA00004651"/>
    </source>
</evidence>
<feature type="transmembrane region" description="Helical" evidence="8">
    <location>
        <begin position="280"/>
        <end position="298"/>
    </location>
</feature>